<gene>
    <name evidence="1" type="ORF">EMCG_03153</name>
</gene>
<protein>
    <submittedName>
        <fullName evidence="1">Uncharacterized protein</fullName>
    </submittedName>
</protein>
<evidence type="ECO:0000313" key="1">
    <source>
        <dbReference type="EMBL" id="KKZ62451.1"/>
    </source>
</evidence>
<sequence length="83" mass="9648">MPAISWTLGNRAGLCGETVLSDWAGIYSNMAFRDTKVSRKLNTDQQHDTLHSKRDEFRKPLRQVVHYAKLFNTRYAYVISDKE</sequence>
<dbReference type="AlphaFoldDB" id="A0A0G2J8L7"/>
<proteinExistence type="predicted"/>
<evidence type="ECO:0000313" key="2">
    <source>
        <dbReference type="Proteomes" id="UP000034164"/>
    </source>
</evidence>
<comment type="caution">
    <text evidence="1">The sequence shown here is derived from an EMBL/GenBank/DDBJ whole genome shotgun (WGS) entry which is preliminary data.</text>
</comment>
<name>A0A0G2J8L7_9EURO</name>
<reference evidence="2" key="1">
    <citation type="journal article" date="2015" name="PLoS Genet.">
        <title>The dynamic genome and transcriptome of the human fungal pathogen Blastomyces and close relative Emmonsia.</title>
        <authorList>
            <person name="Munoz J.F."/>
            <person name="Gauthier G.M."/>
            <person name="Desjardins C.A."/>
            <person name="Gallo J.E."/>
            <person name="Holder J."/>
            <person name="Sullivan T.D."/>
            <person name="Marty A.J."/>
            <person name="Carmen J.C."/>
            <person name="Chen Z."/>
            <person name="Ding L."/>
            <person name="Gujja S."/>
            <person name="Magrini V."/>
            <person name="Misas E."/>
            <person name="Mitreva M."/>
            <person name="Priest M."/>
            <person name="Saif S."/>
            <person name="Whiston E.A."/>
            <person name="Young S."/>
            <person name="Zeng Q."/>
            <person name="Goldman W.E."/>
            <person name="Mardis E.R."/>
            <person name="Taylor J.W."/>
            <person name="McEwen J.G."/>
            <person name="Clay O.K."/>
            <person name="Klein B.S."/>
            <person name="Cuomo C.A."/>
        </authorList>
    </citation>
    <scope>NUCLEOTIDE SEQUENCE [LARGE SCALE GENOMIC DNA]</scope>
    <source>
        <strain evidence="2">UAMH 3008</strain>
    </source>
</reference>
<dbReference type="VEuPathDB" id="FungiDB:EMCG_03153"/>
<dbReference type="EMBL" id="LCZI01001097">
    <property type="protein sequence ID" value="KKZ62451.1"/>
    <property type="molecule type" value="Genomic_DNA"/>
</dbReference>
<organism evidence="1 2">
    <name type="scientific">[Emmonsia] crescens</name>
    <dbReference type="NCBI Taxonomy" id="73230"/>
    <lineage>
        <taxon>Eukaryota</taxon>
        <taxon>Fungi</taxon>
        <taxon>Dikarya</taxon>
        <taxon>Ascomycota</taxon>
        <taxon>Pezizomycotina</taxon>
        <taxon>Eurotiomycetes</taxon>
        <taxon>Eurotiomycetidae</taxon>
        <taxon>Onygenales</taxon>
        <taxon>Ajellomycetaceae</taxon>
        <taxon>Emergomyces</taxon>
    </lineage>
</organism>
<dbReference type="OrthoDB" id="4505485at2759"/>
<accession>A0A0G2J8L7</accession>
<dbReference type="Proteomes" id="UP000034164">
    <property type="component" value="Unassembled WGS sequence"/>
</dbReference>